<keyword evidence="2" id="KW-1185">Reference proteome</keyword>
<comment type="caution">
    <text evidence="1">The sequence shown here is derived from an EMBL/GenBank/DDBJ whole genome shotgun (WGS) entry which is preliminary data.</text>
</comment>
<gene>
    <name evidence="1" type="ORF">J4N46_08655</name>
</gene>
<evidence type="ECO:0000313" key="1">
    <source>
        <dbReference type="EMBL" id="MBO1884483.1"/>
    </source>
</evidence>
<dbReference type="Pfam" id="PF13585">
    <property type="entry name" value="CHU_C"/>
    <property type="match status" value="1"/>
</dbReference>
<evidence type="ECO:0000313" key="2">
    <source>
        <dbReference type="Proteomes" id="UP000681610"/>
    </source>
</evidence>
<dbReference type="RefSeq" id="WP_208058968.1">
    <property type="nucleotide sequence ID" value="NZ_JAGDYP010000006.1"/>
</dbReference>
<accession>A0ABS3PYS3</accession>
<dbReference type="Proteomes" id="UP000681610">
    <property type="component" value="Unassembled WGS sequence"/>
</dbReference>
<protein>
    <submittedName>
        <fullName evidence="1">Gliding motility-associated C-terminal domain-containing protein</fullName>
    </submittedName>
</protein>
<organism evidence="1 2">
    <name type="scientific">Capnocytophaga bilenii</name>
    <dbReference type="NCBI Taxonomy" id="2819369"/>
    <lineage>
        <taxon>Bacteria</taxon>
        <taxon>Pseudomonadati</taxon>
        <taxon>Bacteroidota</taxon>
        <taxon>Flavobacteriia</taxon>
        <taxon>Flavobacteriales</taxon>
        <taxon>Flavobacteriaceae</taxon>
        <taxon>Capnocytophaga</taxon>
    </lineage>
</organism>
<dbReference type="EMBL" id="JAGDYP010000006">
    <property type="protein sequence ID" value="MBO1884483.1"/>
    <property type="molecule type" value="Genomic_DNA"/>
</dbReference>
<sequence length="4984" mass="522062">MKRNLLTVILLIISTLGAMEYAVGQTLPKASILRQVGCGTGTDAGKAEVIVTVDQDNTSNYTYNFGNGYSSSNRAWLDPGTRTIAVRRNDNKQYSVTITIPGRTATPTITPAITYNCNGTTADVRLINDQGTYNYTYVYNGQPQSNPYFRNLTVGQQHTITVKYTPAPSAVNKTIVFYDDFGVKDANSPQKSVSSPYVNKGVYFDPLDGTGIQTRPIDNATRSYNLTVDSSYAIATTADISFLNSAYWWYVCNDKDGNPNGRFLWYNANITDAENATFKKNVAYKRQATIQPGKPVQFTAYVYNPVKNTVPQDQRVQAQLQIFRTETDAMNNTNPIYTTSNIIPHMLSKNNQTGNDWIALETIANTLPTDTSLWFVVRFDAPGTTGNDIAIDNISVTQPADTCETSMDIAVNVSSNTNTFSTTVSYATCNATTGIVTVNASDTTNYDYTYSLDGQVAQTNKVFNGVAVGVHTITVNATPKGAKILFKEDFGSGDPYRLPETVVPKPFVCRDQLFGYPADIPAEGHYQVANHDNLTPMTGWGWKPVKSHGDNSNTGRFLAFNYGANANRTFYQQDINIEPNKPVTLQYYVLNIDAYALPNISTVFIDKATNLPIAGSSKTSGVLPGRTNPAYSPSDWYLVTHTFNPGNATTIQLQFTDLINSEASNDFAIDDILVTQAYEACTVTLTTTVTTPVSRAFAGVTKLIGCGTGLNANKAEVQVTNIEGGTAPYEYQFGTGASWVTTNTGWLDAGTHTVSVRNAGTAGCVYSMSVTVPAALAVPVIKTEVFYDCDGKPTLQVGVQNPIEELTYLYKLDNGAFTTTYIFTDISTGTHEVSVKYSYREISSPYILMKEDFGKGDPTSNSWVDTNYFTFKDPRTAGIIQAEYTVAAYKDFIAPTAYAALRAPYWPGAPASYWREPLKGTTTGGNDDRYLYADMSQATYNKIFLEKEVTIDPNSPIEFSFQLASCDGNGIYSGRELSHPNMQIKIVDAANPATQIAAISSGSIPHDGQWHLISSRNLGTLNPNGVSHIKIQFINLEQDDFGNDIAIDDITVWQAPVACGQVVSSTLNVTDKPAGATFTAAQLGCANTNGTIVITASPTTGYIYTYTLQGGTATSVNTFRNLSFGTHTFTINYAPITNTLVLLNEDFGEGTDAVKSFYAGKNLYFNTNKPGTYIAYNANGQSRAHTLSLEEYEYTIAHQLIDNNGNWNVPIDRSGNANGRKLFVNPTTMTQQDLYLRQVSVLPNKSLKFSAQFFNLLKNAGTEPIVQLAVYDKEGGNLISQTSPYAVPHSTNGNDWYQQLLTLTDSQVGARTSLYVVVRMLSTIPGGHDLAIDDILVTQNLATCSATITATVSSGVTRAFAGVTKLIGCGTGLNANKAEVQVTNIEGGTAPYEYQFGTGASWVASNTGWLDVGTHTVSVRNAGSIGCVYSMSVNVPAALAAPVIKTEVFYGCDGKPTLQVGVQSPVNELTYLYKLDNGAFTTTSVFANVSSGTHQVSVKYEYRDTPSPMVLWREDFGTGDPAPNSSVNATDFTYKDPRVDNLWAVGRYTVAGYKDLIAPTPFGTSRMPFYHPTTAPNAIFREPPKGTTTGAPDDRILYVDMASAYIGKVFMEKEVDIHPTNPIEFGYQIQNANGPNALPRKLEEPNMQIKIVDANNPSNVLRTISSGKIPNDGQWHLVSSRELGAINPNGVSRVKIQFVNIEPDDWGNDFYLDDITVYQAPVACGQVVSITQNITDNPVGVASFTAAQLGCGGIDGTVVVTASPTTGYVYTYTLQGGGTATSVNTFANLSFGTHTFTINYAPVTNTLVLLNEDFGEGTDAVKSPYVGKNLYFNENTLSAYTAYNGNKQSMNHPANTYLMEGEYTIASNMVRLSGDWTVPTDRSGKANGRKLFIDGIVSVPEQEIYTREVSIAPNLPLTFTTDFYNLVHNASVPSVNNPRVNIALYESEASYKNGSVPLAQSAIEELLSVGNQWKTHTLTLTAGDVGTRTRIYAVVKMHNVINSGHDLTIDNIRITQSIGCEATVTATVLPGVTRAFAGVTQLIGCGTEENADKAQVRVSNVEGGTAPYEYQFGVGEAWVTTNTMWLEAGTYTVSVRSNGGVGCVFSTKVVVPEKLGTPTVTTQVQYDCEGKGILTVGIENPDPALRYWFSLNGEAYTTTYIFTGLTSGTQYLSVKYDYITPPQSVLLFKDDFGNGAPTALPGPASDYSLTFGNFPNLPSGYYQVVSQADAPTYWAILTPFGSCAMGNPSGVDKRWVSVYDHTSRGTDATGRFYMSDFRGNQTDGDLFYKREVSVLPGSDISYEFYAMNLFRGDSTESPFVPGQHALKPNVVVRLVAPNGTVVTSTTTGEMPYSVCATNVEANLNNWRKYEGKLNVGTYTKLTVEIRSVGSASHAWGNDMAIDDITVLMTPKSCGQYHNVDTDVIATDRVVPQFTVSRTIDCATGKGGFVVTPTLTTGYTYTYTLGSTTVTGTIATFTGLSFSDTTHTITVQYQSVSKTVTVLKEDFGAGVEAVKNAYVGKDLYFNNNTTGAYTAYNAKGQSRAHVAGAMLAVDEYTVVNALSLHTPDWRSPSDKSGDANGRKLYVDGSASAIKQDIYTRKLSVRPNTALTFTADFYNLVQADLVAPANNTAANYPQVQLQLYESETAYNAPGATPIHSDNIYAVTPATSLNDWRTRSITLTDTQVGGRTEFYAVVRMHNVINAGHDLVVDNIIVTQELPACVVTLTATLTNEGLRTPTLSVPADIDILCVSATATTAVANWIAQATATDTNCDVAATVTATYTYTGSLCNAGSVTVTFTATGTFGNITTKTAVINFIKTPLVVTPTVLQVPDNTTGGTTSSVIPNITLGGVTSPSVNSVTITFSGLPSGVTSTTGGRLVVAPNTPAGVHSISYMVCEVANSNNCKTVTATLIIGAATPTVGANTFTATTNTRTVIPGVIGNILTGATVGTRTATAGVGGNVSITLTHTPTTPNAPQIDPATGSVTVSSNTPAGVYTIGYQLCSSPIHCQAAVATITVPQIKPYIPAATITHSGTATTTRSIFVGGHVNGGTQSPTVGTGGSVSIGNIVNPTPATPGASVPYLTPTTGVITVPPTTPNGVYTISYQVCTTATPTSCVTGTTTITVANVTPTVTADNFTANTNTRTTVPGVIGNVLTNDRVGSRSATAGTGGNVTINITHTPTTPNAPVLNPSTGSVTVSGNTPAGVYTISYEVCNGSACTPTNVVVTVPQLQPNVPNVTITHSGTATTTRNILDGATVNGGSQSATVTGANPTVQITVTSTPTGSVVPRLDPSTGIVRVPPATPDGVYTISYSICTTATPTSCVSRTTTIIVGNVTPTVTPDDVTASVTTNSVVPGTIGNILTNDTIGGASVTTNEVTIRVTHTPTTPNAPVLNPATGSVTVSGNTPAGVYTISYEVCNGANCATGTVTVTVPQLLPNVPNVSITHSGTATTTRNVLDGGTVNGGSQSATVTGANPTVQITVTSSPTGSVVPRLDPSTGIVTVPPATPNGVYTISYSVCTTATPTSCVSRTTVITVGNSSATTTTPTVTPDDVTASVTTSGVVPGTIGNILTNDRVGTGSATAGTGGNVTIRVTHTPTTPNAPVLHPATGSVTVSGNTPAGVYTIGYEVCNGANCATGTVTVTVPQLLPNVPNVSITHSGTATTTRNVLDGATVNGGSQSATVTGANPTVQITVTSSPTGSVVPRLDPSTGIVTVPPTTPNGVYTISYSVCTTATPTSCVSRTTVITVGNSSATTTTPTVTPDDVTASVTTNSVVPGTIGNILTNDRVGTGSATAGTGGNVTIRVTHTPTTPNAPVLNPATGSVTVSGNTPAGVYTIGYEVCNGANCATGTVTVTVPQLQPNVPNVTITHSGTATTTRNVLDGATVNGGSQSATVTGANPTVQITVTSSPTGSVVPRLDPSTGIVTVPPTTPNGVYTISYNICTTATPTSCVSRTTTIIVGNVTPTVTPDDVTASVTTNSVVPGTIGNILTNDTIGGASVTTNEVTIRVTHTPTTPNAPVLNPATGSVTVSGNTPAGVYTISYEVCNGANCATGTVTVTVPQLLPNVPNVSITHSGTATTTRNVLDGATVNGGSQSATVTGANPTVQITVTSTPTGSVVPRLDPSTGIVTVPPTTPNGVYTISYNICTTATPTSCVSRTTVITVGNSSATTTTPTVTPDDVTASVTTNSVVPGTIGNILTNDRVGTGSATAGTGGNVTIRVTHTPTTPNAPVLHPATGSVTVSGNTPAGVYTISYEVCNGANCATGTVTVTVPQLLPNVPNVSITHSGTATTTRNVLDGGTVNGGSQSATVTGANPTVQITVTSSPTGSVVPRLDPSTGIVTVPPTTPNGVYTISYNICTTATPTSCVSRTTTIIVGDVTPTITSDDVAASVTTSGVVSGTIGNILTNDNIGGASVTTNEVTIHVTHTPTTPNAPVLNPSTGSVTVSGNTPAGVYTIGYEVCNGAKCATGTVTVTVPQLLPNVPTVSITHSGTATTTRNVLDGGTVNGGSQSATVTGANPTVQITVTSTPTGSVVPRLDPSTGIVTVPPTTPNGVYTISYNICTTATPTSCVSRTTTIIVGDVTPTIVITPDSFVVSSTSTRTTPSVFDNDRIVDANGNTHSVTSSTVTISTQTVTTNASGNTVTPTINPDGTITIPEGLRPGNYTITYQLCTTTTPTTCANGTVTFTVVPTQPTVIVNPDSFVVTGTGTRTTPSVFDNDHILHPNGSTTAVNSSTVTISTQSVTTNASGNTVTPTINPDGTITIPEGLRPGNYTITYQLCTTASPSTCTTGEVNFEVPDNEVPDAHTITATTFINTPVEIKVTDKPATHVNVITPPANGIATNNGDGTITYEPNNGFVGTDEFEYTLCTAGGCSTATVRITVTADLIIYNGVSLNGSALNNHFHIGGIEAYPNNTVRIYNRWGAEVFSAEGYDNLTKVFNGRSNARATMDAGDHLPQGTYYYIIEYYDAANERHKEVGWLYLKK</sequence>
<proteinExistence type="predicted"/>
<dbReference type="Pfam" id="PF17963">
    <property type="entry name" value="Big_9"/>
    <property type="match status" value="1"/>
</dbReference>
<name>A0ABS3PYS3_9FLAO</name>
<reference evidence="1 2" key="1">
    <citation type="submission" date="2021-03" db="EMBL/GenBank/DDBJ databases">
        <title>Isolation and description of Capnocytophaga bilenii sp. nov., a novel Capnocytophaga species, isolated from a gingivitis subject.</title>
        <authorList>
            <person name="Antezack A."/>
            <person name="Monnet-Corti V."/>
            <person name="La Scola B."/>
        </authorList>
    </citation>
    <scope>NUCLEOTIDE SEQUENCE [LARGE SCALE GENOMIC DNA]</scope>
    <source>
        <strain evidence="1 2">Marseille-Q4570</strain>
    </source>
</reference>